<dbReference type="PATRIC" id="fig|1618995.3.peg.275"/>
<accession>A0A0G0MNF2</accession>
<dbReference type="Proteomes" id="UP000033935">
    <property type="component" value="Unassembled WGS sequence"/>
</dbReference>
<protein>
    <recommendedName>
        <fullName evidence="4">AlwI restriction endonuclease</fullName>
    </recommendedName>
</protein>
<dbReference type="EMBL" id="LBWG01000005">
    <property type="protein sequence ID" value="KKR04613.1"/>
    <property type="molecule type" value="Genomic_DNA"/>
</dbReference>
<name>A0A0G0MNF2_9BACT</name>
<keyword evidence="1" id="KW-0175">Coiled coil</keyword>
<feature type="coiled-coil region" evidence="1">
    <location>
        <begin position="339"/>
        <end position="405"/>
    </location>
</feature>
<gene>
    <name evidence="2" type="ORF">UT30_C0005G0016</name>
</gene>
<evidence type="ECO:0008006" key="4">
    <source>
        <dbReference type="Google" id="ProtNLM"/>
    </source>
</evidence>
<proteinExistence type="predicted"/>
<organism evidence="2 3">
    <name type="scientific">Candidatus Uhrbacteria bacterium GW2011_GWF2_39_13</name>
    <dbReference type="NCBI Taxonomy" id="1618995"/>
    <lineage>
        <taxon>Bacteria</taxon>
        <taxon>Candidatus Uhriibacteriota</taxon>
    </lineage>
</organism>
<evidence type="ECO:0000256" key="1">
    <source>
        <dbReference type="SAM" id="Coils"/>
    </source>
</evidence>
<dbReference type="InterPro" id="IPR018573">
    <property type="entry name" value="Restrct_endonuc_II_AlwI"/>
</dbReference>
<reference evidence="2 3" key="1">
    <citation type="journal article" date="2015" name="Nature">
        <title>rRNA introns, odd ribosomes, and small enigmatic genomes across a large radiation of phyla.</title>
        <authorList>
            <person name="Brown C.T."/>
            <person name="Hug L.A."/>
            <person name="Thomas B.C."/>
            <person name="Sharon I."/>
            <person name="Castelle C.J."/>
            <person name="Singh A."/>
            <person name="Wilkins M.J."/>
            <person name="Williams K.H."/>
            <person name="Banfield J.F."/>
        </authorList>
    </citation>
    <scope>NUCLEOTIDE SEQUENCE [LARGE SCALE GENOMIC DNA]</scope>
</reference>
<evidence type="ECO:0000313" key="3">
    <source>
        <dbReference type="Proteomes" id="UP000033935"/>
    </source>
</evidence>
<dbReference type="AlphaFoldDB" id="A0A0G0MNF2"/>
<comment type="caution">
    <text evidence="2">The sequence shown here is derived from an EMBL/GenBank/DDBJ whole genome shotgun (WGS) entry which is preliminary data.</text>
</comment>
<dbReference type="Gene3D" id="3.40.91.50">
    <property type="match status" value="1"/>
</dbReference>
<dbReference type="Pfam" id="PF09491">
    <property type="entry name" value="RE_AlwI"/>
    <property type="match status" value="1"/>
</dbReference>
<evidence type="ECO:0000313" key="2">
    <source>
        <dbReference type="EMBL" id="KKR04613.1"/>
    </source>
</evidence>
<sequence length="611" mass="71513">MKKPWSITTTTRSPYRLREQLRVLVDNFVGLEWTKENQINFQIFLIQHRLYGHNEDTGFSQQFLNGLSEAHKKIFTDFSHALTFDEAKEMFDSKNYEDPSMRGRQSFNPFKKFGFVRLRNKILEITPFGKDFLSNKYDLSDIFFSSFIKWQLPNPDNSGYKLVDGYNIKPFIGVLHLIQKVNEKSFALGEKDKGISKAEFSLFGPLLINFDDIDSYAEKIIALRQQLNGKNKQEQKAIFDQYKTTFAKEFLQSDDSKKIKKLLKNLKDYGDNAIRYFRLTNYIYIRGGSFYVDLERRRSVEINVLLNFDNAQSKTFALKEKYLDYISDISQPQLPWETKEKYIEIIAKLIEDVQSYETELGVDALKIQDYSKFHEAELKTYIAELRKYRRNLQDQEAHRKSQDTEAIKSYIQELENIFNADDKPVLLEKLSSLGLHALNDALKIQPNYPVGDDNEPTFTAPANTPDIECFYESFNAICEVTMLTGRDQWYNEGQPVMRHLRDFESKHSDKNSYCLFIAPKMHRDTINTFWTAIKYEYEGSKQKIIPLSISDFVSLLNILIQIKAENKFLKHGEIARLYDEIINSSNSFNESNEWLKNIPASISSWQKSLTF</sequence>